<dbReference type="InterPro" id="IPR036236">
    <property type="entry name" value="Znf_C2H2_sf"/>
</dbReference>
<proteinExistence type="predicted"/>
<comment type="caution">
    <text evidence="8">The sequence shown here is derived from an EMBL/GenBank/DDBJ whole genome shotgun (WGS) entry which is preliminary data.</text>
</comment>
<keyword evidence="2" id="KW-0677">Repeat</keyword>
<dbReference type="PANTHER" id="PTHR24409">
    <property type="entry name" value="ZINC FINGER PROTEIN 142"/>
    <property type="match status" value="1"/>
</dbReference>
<keyword evidence="1" id="KW-0479">Metal-binding</keyword>
<reference evidence="8 9" key="1">
    <citation type="submission" date="2022-11" db="EMBL/GenBank/DDBJ databases">
        <title>Mucor velutinosus strain NIH1002 WGS.</title>
        <authorList>
            <person name="Subramanian P."/>
            <person name="Mullikin J.C."/>
            <person name="Segre J.A."/>
            <person name="Zelazny A.M."/>
        </authorList>
    </citation>
    <scope>NUCLEOTIDE SEQUENCE [LARGE SCALE GENOMIC DNA]</scope>
    <source>
        <strain evidence="8 9">NIH1002</strain>
    </source>
</reference>
<feature type="domain" description="C2H2-type" evidence="7">
    <location>
        <begin position="337"/>
        <end position="360"/>
    </location>
</feature>
<name>A0AAN7HJX2_9FUNG</name>
<sequence length="771" mass="88763">MSGSDTYNDSRPSWTAHIETDTEEPAIKLESDTLDGAFELLAQAHPDCRFDPQIAIGSKRKREQGGMDQVYSTSDAQYLNYPAKGEDVDEATVKGEPVTMNQPDAVVQESATIQEADEDATADEHYCRGRNDNIPTDTRFIQYVFRNHSEEGIKSVHCKPDIDDPDNVCNACERRFETRAGYVAHLRRTHHFNTQNVDQQQFESSTKTSYYCCGCNQYMKDQVSFRKHVLTAHCESRIKHFHLKPDVNDPNWYCNACERHFASRLQYTGHLRAIHKLIRITMLENVDQLEAEPNHYCCGCNKYLPDGRALKRHIKTAHSKTKIRHFSLKPDVHDPNYYCKACERRYGTRLLFKKHLRLTHKMVLAQPTQNQLPIPVMSSPTEPVYYCNACNLSIKEYMNYLTHIRSHHSKLGIKHITAKPDIYEPNYYCKACEMAYSSKRKYRTHLRSIHNITVRKITAQIPAVNTTESEYYCSACNTTVFDYSTYVAHITTQHPRSRIKHFHVKPDIHDPNYYCSACEKTYPSKSSYKSHFTVIHNILVDSKQNEQQHPTSTYFIAGDHSNPVSNKIEAHSSISGHDSLLLQSADATKIAAPSDALQTALDMGTAPEQQERGGNGKMRTDLHKAKNYCHYCEMQCEDQDKFRTHLRELHNFITTRSRGIIFNTSLPKSKPVAFPTKKKSLLPPLEHFKPFGKKRSKIKPQGTSKLPNLNSNSNDYKCDVCNSLFKYKSALRQHLTSVHQMQLVPIRYKRNPKVILRVFHKRSKYNKQQAA</sequence>
<evidence type="ECO:0000313" key="8">
    <source>
        <dbReference type="EMBL" id="KAK4509824.1"/>
    </source>
</evidence>
<feature type="domain" description="C2H2-type" evidence="7">
    <location>
        <begin position="167"/>
        <end position="190"/>
    </location>
</feature>
<dbReference type="Proteomes" id="UP001304243">
    <property type="component" value="Unassembled WGS sequence"/>
</dbReference>
<protein>
    <recommendedName>
        <fullName evidence="7">C2H2-type domain-containing protein</fullName>
    </recommendedName>
</protein>
<dbReference type="GO" id="GO:0000977">
    <property type="term" value="F:RNA polymerase II transcription regulatory region sequence-specific DNA binding"/>
    <property type="evidence" value="ECO:0007669"/>
    <property type="project" value="TreeGrafter"/>
</dbReference>
<dbReference type="PANTHER" id="PTHR24409:SF295">
    <property type="entry name" value="AZ2-RELATED"/>
    <property type="match status" value="1"/>
</dbReference>
<evidence type="ECO:0000256" key="1">
    <source>
        <dbReference type="ARBA" id="ARBA00022723"/>
    </source>
</evidence>
<dbReference type="GO" id="GO:0008270">
    <property type="term" value="F:zinc ion binding"/>
    <property type="evidence" value="ECO:0007669"/>
    <property type="project" value="UniProtKB-KW"/>
</dbReference>
<dbReference type="AlphaFoldDB" id="A0AAN7HJX2"/>
<evidence type="ECO:0000313" key="9">
    <source>
        <dbReference type="Proteomes" id="UP001304243"/>
    </source>
</evidence>
<dbReference type="SMART" id="SM00355">
    <property type="entry name" value="ZnF_C2H2"/>
    <property type="match status" value="11"/>
</dbReference>
<feature type="compositionally biased region" description="Polar residues" evidence="6">
    <location>
        <begin position="701"/>
        <end position="710"/>
    </location>
</feature>
<feature type="domain" description="C2H2-type" evidence="7">
    <location>
        <begin position="716"/>
        <end position="739"/>
    </location>
</feature>
<feature type="region of interest" description="Disordered" evidence="6">
    <location>
        <begin position="1"/>
        <end position="23"/>
    </location>
</feature>
<dbReference type="PROSITE" id="PS50157">
    <property type="entry name" value="ZINC_FINGER_C2H2_2"/>
    <property type="match status" value="7"/>
</dbReference>
<feature type="domain" description="C2H2-type" evidence="7">
    <location>
        <begin position="252"/>
        <end position="280"/>
    </location>
</feature>
<keyword evidence="3 5" id="KW-0863">Zinc-finger</keyword>
<dbReference type="GeneID" id="89950814"/>
<evidence type="ECO:0000256" key="2">
    <source>
        <dbReference type="ARBA" id="ARBA00022737"/>
    </source>
</evidence>
<evidence type="ECO:0000256" key="6">
    <source>
        <dbReference type="SAM" id="MobiDB-lite"/>
    </source>
</evidence>
<feature type="domain" description="C2H2-type" evidence="7">
    <location>
        <begin position="513"/>
        <end position="536"/>
    </location>
</feature>
<gene>
    <name evidence="8" type="ORF">ATC70_007128</name>
</gene>
<feature type="region of interest" description="Disordered" evidence="6">
    <location>
        <begin position="690"/>
        <end position="710"/>
    </location>
</feature>
<evidence type="ECO:0000256" key="3">
    <source>
        <dbReference type="ARBA" id="ARBA00022771"/>
    </source>
</evidence>
<keyword evidence="9" id="KW-1185">Reference proteome</keyword>
<keyword evidence="4" id="KW-0862">Zinc</keyword>
<dbReference type="Pfam" id="PF12874">
    <property type="entry name" value="zf-met"/>
    <property type="match status" value="3"/>
</dbReference>
<dbReference type="RefSeq" id="XP_064676490.1">
    <property type="nucleotide sequence ID" value="XM_064826392.1"/>
</dbReference>
<feature type="domain" description="C2H2-type" evidence="7">
    <location>
        <begin position="295"/>
        <end position="323"/>
    </location>
</feature>
<accession>A0AAN7HJX2</accession>
<feature type="domain" description="C2H2-type" evidence="7">
    <location>
        <begin position="427"/>
        <end position="450"/>
    </location>
</feature>
<evidence type="ECO:0000256" key="5">
    <source>
        <dbReference type="PROSITE-ProRule" id="PRU00042"/>
    </source>
</evidence>
<dbReference type="InterPro" id="IPR013087">
    <property type="entry name" value="Znf_C2H2_type"/>
</dbReference>
<feature type="compositionally biased region" description="Polar residues" evidence="6">
    <location>
        <begin position="1"/>
        <end position="13"/>
    </location>
</feature>
<dbReference type="PROSITE" id="PS00028">
    <property type="entry name" value="ZINC_FINGER_C2H2_1"/>
    <property type="match status" value="8"/>
</dbReference>
<organism evidence="8 9">
    <name type="scientific">Mucor velutinosus</name>
    <dbReference type="NCBI Taxonomy" id="708070"/>
    <lineage>
        <taxon>Eukaryota</taxon>
        <taxon>Fungi</taxon>
        <taxon>Fungi incertae sedis</taxon>
        <taxon>Mucoromycota</taxon>
        <taxon>Mucoromycotina</taxon>
        <taxon>Mucoromycetes</taxon>
        <taxon>Mucorales</taxon>
        <taxon>Mucorineae</taxon>
        <taxon>Mucoraceae</taxon>
        <taxon>Mucor</taxon>
    </lineage>
</organism>
<dbReference type="Gene3D" id="3.30.160.60">
    <property type="entry name" value="Classic Zinc Finger"/>
    <property type="match status" value="4"/>
</dbReference>
<dbReference type="GO" id="GO:0000981">
    <property type="term" value="F:DNA-binding transcription factor activity, RNA polymerase II-specific"/>
    <property type="evidence" value="ECO:0007669"/>
    <property type="project" value="TreeGrafter"/>
</dbReference>
<dbReference type="SUPFAM" id="SSF57667">
    <property type="entry name" value="beta-beta-alpha zinc fingers"/>
    <property type="match status" value="1"/>
</dbReference>
<dbReference type="GO" id="GO:0005634">
    <property type="term" value="C:nucleus"/>
    <property type="evidence" value="ECO:0007669"/>
    <property type="project" value="TreeGrafter"/>
</dbReference>
<dbReference type="EMBL" id="JASEJX010000038">
    <property type="protein sequence ID" value="KAK4509824.1"/>
    <property type="molecule type" value="Genomic_DNA"/>
</dbReference>
<evidence type="ECO:0000256" key="4">
    <source>
        <dbReference type="ARBA" id="ARBA00022833"/>
    </source>
</evidence>
<evidence type="ECO:0000259" key="7">
    <source>
        <dbReference type="PROSITE" id="PS50157"/>
    </source>
</evidence>